<dbReference type="CDD" id="cd04301">
    <property type="entry name" value="NAT_SF"/>
    <property type="match status" value="1"/>
</dbReference>
<geneLocation type="plasmid" evidence="2 3">
    <name>unnamed1</name>
</geneLocation>
<dbReference type="Gene3D" id="3.40.630.30">
    <property type="match status" value="1"/>
</dbReference>
<name>A0A1B1A989_9RHOB</name>
<dbReference type="OrthoDB" id="7365268at2"/>
<evidence type="ECO:0000259" key="1">
    <source>
        <dbReference type="PROSITE" id="PS51186"/>
    </source>
</evidence>
<accession>A0A1B1A989</accession>
<keyword evidence="2" id="KW-0808">Transferase</keyword>
<dbReference type="EMBL" id="CP015231">
    <property type="protein sequence ID" value="ANP43111.1"/>
    <property type="molecule type" value="Genomic_DNA"/>
</dbReference>
<feature type="domain" description="N-acetyltransferase" evidence="1">
    <location>
        <begin position="148"/>
        <end position="283"/>
    </location>
</feature>
<dbReference type="RefSeq" id="WP_046002615.1">
    <property type="nucleotide sequence ID" value="NZ_CP015231.1"/>
</dbReference>
<keyword evidence="2" id="KW-0614">Plasmid</keyword>
<gene>
    <name evidence="2" type="ORF">K529_020360</name>
</gene>
<evidence type="ECO:0000313" key="3">
    <source>
        <dbReference type="Proteomes" id="UP000013243"/>
    </source>
</evidence>
<reference evidence="2 3" key="1">
    <citation type="journal article" date="2016" name="ISME J.">
        <title>Global occurrence and heterogeneity of the Roseobacter-clade species Ruegeria mobilis.</title>
        <authorList>
            <person name="Sonnenschein E."/>
            <person name="Gram L."/>
        </authorList>
    </citation>
    <scope>NUCLEOTIDE SEQUENCE [LARGE SCALE GENOMIC DNA]</scope>
    <source>
        <strain evidence="2 3">F1926</strain>
        <plasmid evidence="2 3">unnamed1</plasmid>
    </source>
</reference>
<dbReference type="Proteomes" id="UP000013243">
    <property type="component" value="Plasmid unnamed1"/>
</dbReference>
<sequence length="289" mass="31575">MGWRAANRSDLDWIEVLLFAHIEGSMFLIGNLRDHGFGSDHPHGLTLWVREARDGVFAITNTGSVMMMAPGCGDAEWQDAGQLLGSREVTAVIGNAAQVRSFIAANGLQDHPCQLDRDEPGFVLDMAELAVEIRPDENIIPLADAPRALIEEWRAAYEVEAVNASPDQAQEKARRDIAQYIARDSHRVLLVEGRPVAMAGHNTAFAEAVQVGGVYTPPALRGRGYARRVVGRHMLEARARGATQGVLFAASEEAARAYRSIGFRRAGTFALVLFARPAQIRAGHVRRCT</sequence>
<dbReference type="InterPro" id="IPR016181">
    <property type="entry name" value="Acyl_CoA_acyltransferase"/>
</dbReference>
<dbReference type="GeneID" id="28252240"/>
<proteinExistence type="predicted"/>
<dbReference type="KEGG" id="rmb:K529_020360"/>
<dbReference type="Pfam" id="PF13508">
    <property type="entry name" value="Acetyltransf_7"/>
    <property type="match status" value="1"/>
</dbReference>
<dbReference type="GO" id="GO:0016747">
    <property type="term" value="F:acyltransferase activity, transferring groups other than amino-acyl groups"/>
    <property type="evidence" value="ECO:0007669"/>
    <property type="project" value="InterPro"/>
</dbReference>
<dbReference type="PROSITE" id="PS51186">
    <property type="entry name" value="GNAT"/>
    <property type="match status" value="1"/>
</dbReference>
<dbReference type="InterPro" id="IPR000182">
    <property type="entry name" value="GNAT_dom"/>
</dbReference>
<protein>
    <submittedName>
        <fullName evidence="2">GCN5 family acetyltransferase</fullName>
    </submittedName>
</protein>
<dbReference type="SUPFAM" id="SSF55729">
    <property type="entry name" value="Acyl-CoA N-acyltransferases (Nat)"/>
    <property type="match status" value="1"/>
</dbReference>
<dbReference type="AlphaFoldDB" id="A0A1B1A989"/>
<evidence type="ECO:0000313" key="2">
    <source>
        <dbReference type="EMBL" id="ANP43111.1"/>
    </source>
</evidence>
<organism evidence="2 3">
    <name type="scientific">Tritonibacter mobilis F1926</name>
    <dbReference type="NCBI Taxonomy" id="1265309"/>
    <lineage>
        <taxon>Bacteria</taxon>
        <taxon>Pseudomonadati</taxon>
        <taxon>Pseudomonadota</taxon>
        <taxon>Alphaproteobacteria</taxon>
        <taxon>Rhodobacterales</taxon>
        <taxon>Paracoccaceae</taxon>
        <taxon>Tritonibacter</taxon>
    </lineage>
</organism>